<dbReference type="NCBIfam" id="TIGR04087">
    <property type="entry name" value="YqxM_for_SipW"/>
    <property type="match status" value="1"/>
</dbReference>
<protein>
    <submittedName>
        <fullName evidence="2">Amyloid fiber anchoring/assembly protein TapA</fullName>
    </submittedName>
</protein>
<dbReference type="InterPro" id="IPR023848">
    <property type="entry name" value="TasA"/>
</dbReference>
<accession>A0A4U1D0L0</accession>
<keyword evidence="3" id="KW-1185">Reference proteome</keyword>
<dbReference type="EMBL" id="SWBM01000009">
    <property type="protein sequence ID" value="TKC14413.1"/>
    <property type="molecule type" value="Genomic_DNA"/>
</dbReference>
<feature type="region of interest" description="Disordered" evidence="1">
    <location>
        <begin position="179"/>
        <end position="253"/>
    </location>
</feature>
<evidence type="ECO:0000313" key="3">
    <source>
        <dbReference type="Proteomes" id="UP000307756"/>
    </source>
</evidence>
<dbReference type="AlphaFoldDB" id="A0A4U1D0L0"/>
<feature type="compositionally biased region" description="Acidic residues" evidence="1">
    <location>
        <begin position="209"/>
        <end position="239"/>
    </location>
</feature>
<feature type="compositionally biased region" description="Basic and acidic residues" evidence="1">
    <location>
        <begin position="179"/>
        <end position="193"/>
    </location>
</feature>
<proteinExistence type="predicted"/>
<evidence type="ECO:0000256" key="1">
    <source>
        <dbReference type="SAM" id="MobiDB-lite"/>
    </source>
</evidence>
<sequence>MCTFKITIKEREVRMKSLFTARKRFLLTIFVFVYVFLLTSSLVTSSTKAYYSDSEQWDSVIQVGTWWDKSDLQFTTNYQKSVVSCTPVTITAGIVNKGFSMIGTTEYEVHYADSLQPNQKIAEGIIEKMKSNSTLNLTYQADKPGFYTFKIIQRPGYQENYESRSVVWSEKIQVTCIDKSTEEEATPEKEVQKGTEQQTPTNEEQKEQEVEEIAQEQQEIVEEQEAEEVQEVQEAEVVQEEQVGDHGQHIHEE</sequence>
<dbReference type="Proteomes" id="UP000307756">
    <property type="component" value="Unassembled WGS sequence"/>
</dbReference>
<comment type="caution">
    <text evidence="2">The sequence shown here is derived from an EMBL/GenBank/DDBJ whole genome shotgun (WGS) entry which is preliminary data.</text>
</comment>
<reference evidence="2 3" key="1">
    <citation type="journal article" date="2011" name="J. Microbiol.">
        <title>Bacillus kyonggiensis sp. nov., isolated from soil of a lettuce field.</title>
        <authorList>
            <person name="Dong K."/>
            <person name="Lee S."/>
        </authorList>
    </citation>
    <scope>NUCLEOTIDE SEQUENCE [LARGE SCALE GENOMIC DNA]</scope>
    <source>
        <strain evidence="2 3">NB22</strain>
    </source>
</reference>
<dbReference type="GO" id="GO:0097311">
    <property type="term" value="C:bacterial biofilm matrix"/>
    <property type="evidence" value="ECO:0007669"/>
    <property type="project" value="InterPro"/>
</dbReference>
<name>A0A4U1D0L0_9BACI</name>
<feature type="compositionally biased region" description="Basic and acidic residues" evidence="1">
    <location>
        <begin position="243"/>
        <end position="253"/>
    </location>
</feature>
<organism evidence="2 3">
    <name type="scientific">Robertmurraya kyonggiensis</name>
    <dbReference type="NCBI Taxonomy" id="1037680"/>
    <lineage>
        <taxon>Bacteria</taxon>
        <taxon>Bacillati</taxon>
        <taxon>Bacillota</taxon>
        <taxon>Bacilli</taxon>
        <taxon>Bacillales</taxon>
        <taxon>Bacillaceae</taxon>
        <taxon>Robertmurraya</taxon>
    </lineage>
</organism>
<gene>
    <name evidence="2" type="primary">tapA</name>
    <name evidence="2" type="ORF">FA727_21905</name>
</gene>
<evidence type="ECO:0000313" key="2">
    <source>
        <dbReference type="EMBL" id="TKC14413.1"/>
    </source>
</evidence>